<evidence type="ECO:0000256" key="4">
    <source>
        <dbReference type="ARBA" id="ARBA00022750"/>
    </source>
</evidence>
<dbReference type="PROSITE" id="PS51767">
    <property type="entry name" value="PEPTIDASE_A1"/>
    <property type="match status" value="1"/>
</dbReference>
<feature type="domain" description="Peptidase A1" evidence="12">
    <location>
        <begin position="86"/>
        <end position="394"/>
    </location>
</feature>
<name>A0A163EHU1_PHYB8</name>
<dbReference type="PANTHER" id="PTHR47966">
    <property type="entry name" value="BETA-SITE APP-CLEAVING ENZYME, ISOFORM A-RELATED"/>
    <property type="match status" value="1"/>
</dbReference>
<evidence type="ECO:0000256" key="11">
    <source>
        <dbReference type="SAM" id="SignalP"/>
    </source>
</evidence>
<dbReference type="STRING" id="763407.A0A163EHU1"/>
<dbReference type="Pfam" id="PF00026">
    <property type="entry name" value="Asp"/>
    <property type="match status" value="1"/>
</dbReference>
<organism evidence="13 14">
    <name type="scientific">Phycomyces blakesleeanus (strain ATCC 8743b / DSM 1359 / FGSC 10004 / NBRC 33097 / NRRL 1555)</name>
    <dbReference type="NCBI Taxonomy" id="763407"/>
    <lineage>
        <taxon>Eukaryota</taxon>
        <taxon>Fungi</taxon>
        <taxon>Fungi incertae sedis</taxon>
        <taxon>Mucoromycota</taxon>
        <taxon>Mucoromycotina</taxon>
        <taxon>Mucoromycetes</taxon>
        <taxon>Mucorales</taxon>
        <taxon>Phycomycetaceae</taxon>
        <taxon>Phycomyces</taxon>
    </lineage>
</organism>
<dbReference type="InterPro" id="IPR033121">
    <property type="entry name" value="PEPTIDASE_A1"/>
</dbReference>
<dbReference type="RefSeq" id="XP_018296770.1">
    <property type="nucleotide sequence ID" value="XM_018439239.1"/>
</dbReference>
<dbReference type="PROSITE" id="PS00141">
    <property type="entry name" value="ASP_PROTEASE"/>
    <property type="match status" value="1"/>
</dbReference>
<dbReference type="EMBL" id="KV440973">
    <property type="protein sequence ID" value="OAD78730.1"/>
    <property type="molecule type" value="Genomic_DNA"/>
</dbReference>
<comment type="similarity">
    <text evidence="1 10">Belongs to the peptidase A1 family.</text>
</comment>
<dbReference type="OrthoDB" id="2747330at2759"/>
<dbReference type="PRINTS" id="PR00792">
    <property type="entry name" value="PEPSIN"/>
</dbReference>
<dbReference type="GO" id="GO:0004190">
    <property type="term" value="F:aspartic-type endopeptidase activity"/>
    <property type="evidence" value="ECO:0007669"/>
    <property type="project" value="UniProtKB-KW"/>
</dbReference>
<evidence type="ECO:0000256" key="5">
    <source>
        <dbReference type="ARBA" id="ARBA00022801"/>
    </source>
</evidence>
<evidence type="ECO:0000256" key="8">
    <source>
        <dbReference type="PIRSR" id="PIRSR601461-1"/>
    </source>
</evidence>
<evidence type="ECO:0000256" key="9">
    <source>
        <dbReference type="PIRSR" id="PIRSR601461-2"/>
    </source>
</evidence>
<feature type="signal peptide" evidence="11">
    <location>
        <begin position="1"/>
        <end position="21"/>
    </location>
</feature>
<dbReference type="InterPro" id="IPR021109">
    <property type="entry name" value="Peptidase_aspartic_dom_sf"/>
</dbReference>
<evidence type="ECO:0000313" key="13">
    <source>
        <dbReference type="EMBL" id="OAD78730.1"/>
    </source>
</evidence>
<evidence type="ECO:0000256" key="10">
    <source>
        <dbReference type="RuleBase" id="RU000454"/>
    </source>
</evidence>
<feature type="disulfide bond" evidence="9">
    <location>
        <begin position="324"/>
        <end position="356"/>
    </location>
</feature>
<keyword evidence="6" id="KW-0865">Zymogen</keyword>
<evidence type="ECO:0000313" key="14">
    <source>
        <dbReference type="Proteomes" id="UP000077315"/>
    </source>
</evidence>
<dbReference type="FunFam" id="2.40.70.10:FF:000008">
    <property type="entry name" value="Cathepsin D"/>
    <property type="match status" value="1"/>
</dbReference>
<evidence type="ECO:0000256" key="7">
    <source>
        <dbReference type="ARBA" id="ARBA00023157"/>
    </source>
</evidence>
<evidence type="ECO:0000259" key="12">
    <source>
        <dbReference type="PROSITE" id="PS51767"/>
    </source>
</evidence>
<dbReference type="FunCoup" id="A0A163EHU1">
    <property type="interactions" value="61"/>
</dbReference>
<protein>
    <submittedName>
        <fullName evidence="13">Secreted aspartyl protease</fullName>
    </submittedName>
</protein>
<evidence type="ECO:0000256" key="1">
    <source>
        <dbReference type="ARBA" id="ARBA00007447"/>
    </source>
</evidence>
<dbReference type="VEuPathDB" id="FungiDB:PHYBLDRAFT_18642"/>
<evidence type="ECO:0000256" key="3">
    <source>
        <dbReference type="ARBA" id="ARBA00022729"/>
    </source>
</evidence>
<keyword evidence="7 9" id="KW-1015">Disulfide bond</keyword>
<dbReference type="AlphaFoldDB" id="A0A163EHU1"/>
<keyword evidence="4 10" id="KW-0064">Aspartyl protease</keyword>
<keyword evidence="14" id="KW-1185">Reference proteome</keyword>
<feature type="active site" evidence="8">
    <location>
        <position position="290"/>
    </location>
</feature>
<dbReference type="PANTHER" id="PTHR47966:SF1">
    <property type="entry name" value="ASPARTYL PROTEINASE"/>
    <property type="match status" value="1"/>
</dbReference>
<sequence length="395" mass="41345">MKLSASIFALLAVATFSSVDAAPAVSTDPAVKTLTIPLTGNPSYQRNATSAVLKARGKYNRFINSASTFANTGTVPMIDYLYDVEYYGTVKVGTPAQSLKLDFDTGSADLWFASTLCTNCGSTQTKFDSTKSSTYVSSTKTWSISYGDGSSASGVVGFDTVNLGGLSITGQGIELAKKEATAFQTGPIDGLLGLAFDSIITATGVKTPVDNLISQGLITSPVFGVYLGKQTTDAVGEYVFGGYNSNHINGTLTTVPVDNSDGFWSITASAATAGTTTTTTSLGAIEGILDTGTTLMIFTNTIATKVAKAYGATDNYDGTYTIKCDTSSFAPLTFTINGAKFTIPPADLIYYRGSTCIASFAYANLPFAIFGDAFLKSHYVIFNQAVPNVQIALSK</sequence>
<keyword evidence="2 10" id="KW-0645">Protease</keyword>
<dbReference type="GeneID" id="29000145"/>
<evidence type="ECO:0000256" key="2">
    <source>
        <dbReference type="ARBA" id="ARBA00022670"/>
    </source>
</evidence>
<reference evidence="14" key="1">
    <citation type="submission" date="2015-06" db="EMBL/GenBank/DDBJ databases">
        <title>Expansion of signal transduction pathways in fungi by whole-genome duplication.</title>
        <authorList>
            <consortium name="DOE Joint Genome Institute"/>
            <person name="Corrochano L.M."/>
            <person name="Kuo A."/>
            <person name="Marcet-Houben M."/>
            <person name="Polaino S."/>
            <person name="Salamov A."/>
            <person name="Villalobos J.M."/>
            <person name="Alvarez M.I."/>
            <person name="Avalos J."/>
            <person name="Benito E.P."/>
            <person name="Benoit I."/>
            <person name="Burger G."/>
            <person name="Camino L.P."/>
            <person name="Canovas D."/>
            <person name="Cerda-Olmedo E."/>
            <person name="Cheng J.-F."/>
            <person name="Dominguez A."/>
            <person name="Elias M."/>
            <person name="Eslava A.P."/>
            <person name="Glaser F."/>
            <person name="Grimwood J."/>
            <person name="Gutierrez G."/>
            <person name="Heitman J."/>
            <person name="Henrissat B."/>
            <person name="Iturriaga E.A."/>
            <person name="Lang B.F."/>
            <person name="Lavin J.L."/>
            <person name="Lee S."/>
            <person name="Li W."/>
            <person name="Lindquist E."/>
            <person name="Lopez-Garcia S."/>
            <person name="Luque E.M."/>
            <person name="Marcos A.T."/>
            <person name="Martin J."/>
            <person name="McCluskey K."/>
            <person name="Medina H.R."/>
            <person name="Miralles-Duran A."/>
            <person name="Miyazaki A."/>
            <person name="Munoz-Torres E."/>
            <person name="Oguiza J.A."/>
            <person name="Ohm R."/>
            <person name="Olmedo M."/>
            <person name="Orejas M."/>
            <person name="Ortiz-Castellanos L."/>
            <person name="Pisabarro A.G."/>
            <person name="Rodriguez-Romero J."/>
            <person name="Ruiz-Herrera J."/>
            <person name="Ruiz-Vazquez R."/>
            <person name="Sanz C."/>
            <person name="Schackwitz W."/>
            <person name="Schmutz J."/>
            <person name="Shahriari M."/>
            <person name="Shelest E."/>
            <person name="Silva-Franco F."/>
            <person name="Soanes D."/>
            <person name="Syed K."/>
            <person name="Tagua V.G."/>
            <person name="Talbot N.J."/>
            <person name="Thon M."/>
            <person name="De vries R.P."/>
            <person name="Wiebenga A."/>
            <person name="Yadav J.S."/>
            <person name="Braun E.L."/>
            <person name="Baker S."/>
            <person name="Garre V."/>
            <person name="Horwitz B."/>
            <person name="Torres-Martinez S."/>
            <person name="Idnurm A."/>
            <person name="Herrera-Estrella A."/>
            <person name="Gabaldon T."/>
            <person name="Grigoriev I.V."/>
        </authorList>
    </citation>
    <scope>NUCLEOTIDE SEQUENCE [LARGE SCALE GENOMIC DNA]</scope>
    <source>
        <strain evidence="14">NRRL 1555(-)</strain>
    </source>
</reference>
<dbReference type="InterPro" id="IPR001461">
    <property type="entry name" value="Aspartic_peptidase_A1"/>
</dbReference>
<dbReference type="InParanoid" id="A0A163EHU1"/>
<keyword evidence="5 10" id="KW-0378">Hydrolase</keyword>
<gene>
    <name evidence="13" type="ORF">PHYBLDRAFT_18642</name>
</gene>
<feature type="active site" evidence="8">
    <location>
        <position position="104"/>
    </location>
</feature>
<proteinExistence type="inferred from homology"/>
<keyword evidence="3 11" id="KW-0732">Signal</keyword>
<evidence type="ECO:0000256" key="6">
    <source>
        <dbReference type="ARBA" id="ARBA00023145"/>
    </source>
</evidence>
<dbReference type="GO" id="GO:0006508">
    <property type="term" value="P:proteolysis"/>
    <property type="evidence" value="ECO:0007669"/>
    <property type="project" value="UniProtKB-KW"/>
</dbReference>
<accession>A0A163EHU1</accession>
<dbReference type="InterPro" id="IPR001969">
    <property type="entry name" value="Aspartic_peptidase_AS"/>
</dbReference>
<dbReference type="Gene3D" id="2.40.70.10">
    <property type="entry name" value="Acid Proteases"/>
    <property type="match status" value="2"/>
</dbReference>
<dbReference type="SUPFAM" id="SSF50630">
    <property type="entry name" value="Acid proteases"/>
    <property type="match status" value="1"/>
</dbReference>
<feature type="chain" id="PRO_5007842579" evidence="11">
    <location>
        <begin position="22"/>
        <end position="395"/>
    </location>
</feature>
<dbReference type="Proteomes" id="UP000077315">
    <property type="component" value="Unassembled WGS sequence"/>
</dbReference>